<proteinExistence type="predicted"/>
<dbReference type="Proteomes" id="UP000188268">
    <property type="component" value="Unassembled WGS sequence"/>
</dbReference>
<sequence>MGIEKTEESTLVTGRGSTFLSGNGYRAWNMFFRQRLLAKENKGVYLGSRNRGV</sequence>
<keyword evidence="2" id="KW-1185">Reference proteome</keyword>
<gene>
    <name evidence="1" type="ORF">CCACVL1_05090</name>
</gene>
<dbReference type="EMBL" id="AWWV01007519">
    <property type="protein sequence ID" value="OMO96059.1"/>
    <property type="molecule type" value="Genomic_DNA"/>
</dbReference>
<organism evidence="1 2">
    <name type="scientific">Corchorus capsularis</name>
    <name type="common">Jute</name>
    <dbReference type="NCBI Taxonomy" id="210143"/>
    <lineage>
        <taxon>Eukaryota</taxon>
        <taxon>Viridiplantae</taxon>
        <taxon>Streptophyta</taxon>
        <taxon>Embryophyta</taxon>
        <taxon>Tracheophyta</taxon>
        <taxon>Spermatophyta</taxon>
        <taxon>Magnoliopsida</taxon>
        <taxon>eudicotyledons</taxon>
        <taxon>Gunneridae</taxon>
        <taxon>Pentapetalae</taxon>
        <taxon>rosids</taxon>
        <taxon>malvids</taxon>
        <taxon>Malvales</taxon>
        <taxon>Malvaceae</taxon>
        <taxon>Grewioideae</taxon>
        <taxon>Apeibeae</taxon>
        <taxon>Corchorus</taxon>
    </lineage>
</organism>
<protein>
    <submittedName>
        <fullName evidence="1">Uncharacterized protein</fullName>
    </submittedName>
</protein>
<reference evidence="1 2" key="1">
    <citation type="submission" date="2013-09" db="EMBL/GenBank/DDBJ databases">
        <title>Corchorus capsularis genome sequencing.</title>
        <authorList>
            <person name="Alam M."/>
            <person name="Haque M.S."/>
            <person name="Islam M.S."/>
            <person name="Emdad E.M."/>
            <person name="Islam M.M."/>
            <person name="Ahmed B."/>
            <person name="Halim A."/>
            <person name="Hossen Q.M.M."/>
            <person name="Hossain M.Z."/>
            <person name="Ahmed R."/>
            <person name="Khan M.M."/>
            <person name="Islam R."/>
            <person name="Rashid M.M."/>
            <person name="Khan S.A."/>
            <person name="Rahman M.S."/>
            <person name="Alam M."/>
        </authorList>
    </citation>
    <scope>NUCLEOTIDE SEQUENCE [LARGE SCALE GENOMIC DNA]</scope>
    <source>
        <strain evidence="2">cv. CVL-1</strain>
        <tissue evidence="1">Whole seedling</tissue>
    </source>
</reference>
<comment type="caution">
    <text evidence="1">The sequence shown here is derived from an EMBL/GenBank/DDBJ whole genome shotgun (WGS) entry which is preliminary data.</text>
</comment>
<dbReference type="Gramene" id="OMO96059">
    <property type="protein sequence ID" value="OMO96059"/>
    <property type="gene ID" value="CCACVL1_05090"/>
</dbReference>
<evidence type="ECO:0000313" key="1">
    <source>
        <dbReference type="EMBL" id="OMO96059.1"/>
    </source>
</evidence>
<accession>A0A1R3JMG4</accession>
<evidence type="ECO:0000313" key="2">
    <source>
        <dbReference type="Proteomes" id="UP000188268"/>
    </source>
</evidence>
<dbReference type="AlphaFoldDB" id="A0A1R3JMG4"/>
<name>A0A1R3JMG4_COCAP</name>